<evidence type="ECO:0000313" key="7">
    <source>
        <dbReference type="Proteomes" id="UP000007058"/>
    </source>
</evidence>
<reference evidence="6 7" key="1">
    <citation type="journal article" date="2005" name="DNA Res.">
        <title>Complete genome sequence of the facultative anaerobic magnetotactic bacterium Magnetospirillum sp. strain AMB-1.</title>
        <authorList>
            <person name="Matsunaga T."/>
            <person name="Okamura Y."/>
            <person name="Fukuda Y."/>
            <person name="Wahyudi A.T."/>
            <person name="Murase Y."/>
            <person name="Takeyama H."/>
        </authorList>
    </citation>
    <scope>NUCLEOTIDE SEQUENCE [LARGE SCALE GENOMIC DNA]</scope>
    <source>
        <strain evidence="7">ATCC 700264 / AMB-1</strain>
    </source>
</reference>
<feature type="modified residue" description="N6-(pyridoxal phosphate)lysine" evidence="4">
    <location>
        <position position="185"/>
    </location>
</feature>
<feature type="active site" description="Proton acceptor" evidence="3">
    <location>
        <position position="185"/>
    </location>
</feature>
<dbReference type="InterPro" id="IPR015422">
    <property type="entry name" value="PyrdxlP-dep_Trfase_small"/>
</dbReference>
<comment type="similarity">
    <text evidence="2 5">Belongs to the DegT/DnrJ/EryC1 family.</text>
</comment>
<dbReference type="InterPro" id="IPR000653">
    <property type="entry name" value="DegT/StrS_aminotransferase"/>
</dbReference>
<dbReference type="STRING" id="342108.amb0052"/>
<evidence type="ECO:0000256" key="4">
    <source>
        <dbReference type="PIRSR" id="PIRSR000390-2"/>
    </source>
</evidence>
<name>Q2WBB9_PARM1</name>
<dbReference type="CDD" id="cd00616">
    <property type="entry name" value="AHBA_syn"/>
    <property type="match status" value="1"/>
</dbReference>
<organism evidence="6 7">
    <name type="scientific">Paramagnetospirillum magneticum (strain ATCC 700264 / AMB-1)</name>
    <name type="common">Magnetospirillum magneticum</name>
    <dbReference type="NCBI Taxonomy" id="342108"/>
    <lineage>
        <taxon>Bacteria</taxon>
        <taxon>Pseudomonadati</taxon>
        <taxon>Pseudomonadota</taxon>
        <taxon>Alphaproteobacteria</taxon>
        <taxon>Rhodospirillales</taxon>
        <taxon>Magnetospirillaceae</taxon>
        <taxon>Paramagnetospirillum</taxon>
    </lineage>
</organism>
<dbReference type="RefSeq" id="WP_011382499.1">
    <property type="nucleotide sequence ID" value="NC_007626.1"/>
</dbReference>
<dbReference type="GO" id="GO:0030170">
    <property type="term" value="F:pyridoxal phosphate binding"/>
    <property type="evidence" value="ECO:0007669"/>
    <property type="project" value="UniProtKB-ARBA"/>
</dbReference>
<evidence type="ECO:0000313" key="6">
    <source>
        <dbReference type="EMBL" id="BAE48856.1"/>
    </source>
</evidence>
<dbReference type="PANTHER" id="PTHR30244">
    <property type="entry name" value="TRANSAMINASE"/>
    <property type="match status" value="1"/>
</dbReference>
<dbReference type="GO" id="GO:0008483">
    <property type="term" value="F:transaminase activity"/>
    <property type="evidence" value="ECO:0007669"/>
    <property type="project" value="TreeGrafter"/>
</dbReference>
<dbReference type="InterPro" id="IPR015421">
    <property type="entry name" value="PyrdxlP-dep_Trfase_major"/>
</dbReference>
<dbReference type="GO" id="GO:0000271">
    <property type="term" value="P:polysaccharide biosynthetic process"/>
    <property type="evidence" value="ECO:0007669"/>
    <property type="project" value="TreeGrafter"/>
</dbReference>
<gene>
    <name evidence="6" type="ordered locus">amb0052</name>
</gene>
<evidence type="ECO:0000256" key="3">
    <source>
        <dbReference type="PIRSR" id="PIRSR000390-1"/>
    </source>
</evidence>
<accession>Q2WBB9</accession>
<dbReference type="OrthoDB" id="9768668at2"/>
<dbReference type="KEGG" id="mag:amb0052"/>
<evidence type="ECO:0000256" key="5">
    <source>
        <dbReference type="RuleBase" id="RU004508"/>
    </source>
</evidence>
<dbReference type="SUPFAM" id="SSF53383">
    <property type="entry name" value="PLP-dependent transferases"/>
    <property type="match status" value="1"/>
</dbReference>
<protein>
    <submittedName>
        <fullName evidence="6">Predicted pyridoxal phosphate-dependent enzyme</fullName>
    </submittedName>
</protein>
<dbReference type="PANTHER" id="PTHR30244:SF36">
    <property type="entry name" value="3-OXO-GLUCOSE-6-PHOSPHATE:GLUTAMATE AMINOTRANSFERASE"/>
    <property type="match status" value="1"/>
</dbReference>
<keyword evidence="7" id="KW-1185">Reference proteome</keyword>
<dbReference type="EMBL" id="AP007255">
    <property type="protein sequence ID" value="BAE48856.1"/>
    <property type="molecule type" value="Genomic_DNA"/>
</dbReference>
<dbReference type="FunFam" id="3.40.640.10:FF:000089">
    <property type="entry name" value="Aminotransferase, DegT/DnrJ/EryC1/StrS family"/>
    <property type="match status" value="1"/>
</dbReference>
<dbReference type="HOGENOM" id="CLU_033332_6_0_5"/>
<proteinExistence type="inferred from homology"/>
<sequence>MILFSNPGAQVQAHRAEIDQAIARVLDSGWYVLGREVEAFEREFAEYLGTAHAVGVNSGTDALALALRALGIGPGDQVAAPSHTAVATIAAIEMVGAEPLLVDIDPVHYTMDPVALEAAVTPRTRAVVIVHLYGQAADMDAVLGIARRHGLKVVEDCAQATGGRYKGRRLGTLGDVGCFSFYPTKNLGAVGDGGAVVTGSEAVAQSLRSLREYGWRGDRISHVAGVNSRLDELQAAILRAKLPHLDADNDRRRVIAGRYDAELSSVLSIPVRRSESHHVFHLYVVRLADRDAMVARLRGRGIGASIHYAQAAHQQPAYEARLAGAGNLPQTERAVAEIMTLPIYPELSDEEVGAVISAIRTELAGA</sequence>
<dbReference type="Gene3D" id="3.90.1150.10">
    <property type="entry name" value="Aspartate Aminotransferase, domain 1"/>
    <property type="match status" value="1"/>
</dbReference>
<dbReference type="Pfam" id="PF01041">
    <property type="entry name" value="DegT_DnrJ_EryC1"/>
    <property type="match status" value="1"/>
</dbReference>
<dbReference type="PIRSF" id="PIRSF000390">
    <property type="entry name" value="PLP_StrS"/>
    <property type="match status" value="1"/>
</dbReference>
<dbReference type="Proteomes" id="UP000007058">
    <property type="component" value="Chromosome"/>
</dbReference>
<evidence type="ECO:0000256" key="2">
    <source>
        <dbReference type="ARBA" id="ARBA00037999"/>
    </source>
</evidence>
<keyword evidence="1 4" id="KW-0663">Pyridoxal phosphate</keyword>
<dbReference type="InterPro" id="IPR015424">
    <property type="entry name" value="PyrdxlP-dep_Trfase"/>
</dbReference>
<dbReference type="Gene3D" id="3.40.640.10">
    <property type="entry name" value="Type I PLP-dependent aspartate aminotransferase-like (Major domain)"/>
    <property type="match status" value="1"/>
</dbReference>
<evidence type="ECO:0000256" key="1">
    <source>
        <dbReference type="ARBA" id="ARBA00022898"/>
    </source>
</evidence>
<dbReference type="AlphaFoldDB" id="Q2WBB9"/>